<feature type="domain" description="Glutamine amidotransferase type-2" evidence="11">
    <location>
        <begin position="2"/>
        <end position="217"/>
    </location>
</feature>
<dbReference type="PROSITE" id="PS51464">
    <property type="entry name" value="SIS"/>
    <property type="match status" value="2"/>
</dbReference>
<evidence type="ECO:0000256" key="1">
    <source>
        <dbReference type="ARBA" id="ARBA00001031"/>
    </source>
</evidence>
<dbReference type="GO" id="GO:0004360">
    <property type="term" value="F:glutamine-fructose-6-phosphate transaminase (isomerizing) activity"/>
    <property type="evidence" value="ECO:0007669"/>
    <property type="project" value="UniProtKB-UniRule"/>
</dbReference>
<dbReference type="InterPro" id="IPR029055">
    <property type="entry name" value="Ntn_hydrolases_N"/>
</dbReference>
<dbReference type="Proteomes" id="UP000075374">
    <property type="component" value="Unassembled WGS sequence"/>
</dbReference>
<dbReference type="InterPro" id="IPR001347">
    <property type="entry name" value="SIS_dom"/>
</dbReference>
<dbReference type="NCBIfam" id="TIGR01135">
    <property type="entry name" value="glmS"/>
    <property type="match status" value="1"/>
</dbReference>
<dbReference type="STRING" id="1121305.CLCOL_16010"/>
<keyword evidence="7 10" id="KW-0808">Transferase</keyword>
<keyword evidence="8" id="KW-0677">Repeat</keyword>
<dbReference type="GO" id="GO:0006002">
    <property type="term" value="P:fructose 6-phosphate metabolic process"/>
    <property type="evidence" value="ECO:0007669"/>
    <property type="project" value="TreeGrafter"/>
</dbReference>
<dbReference type="RefSeq" id="WP_061858449.1">
    <property type="nucleotide sequence ID" value="NZ_LTBB01000007.1"/>
</dbReference>
<dbReference type="PANTHER" id="PTHR10937">
    <property type="entry name" value="GLUCOSAMINE--FRUCTOSE-6-PHOSPHATE AMINOTRANSFERASE, ISOMERIZING"/>
    <property type="match status" value="1"/>
</dbReference>
<dbReference type="GO" id="GO:0006487">
    <property type="term" value="P:protein N-linked glycosylation"/>
    <property type="evidence" value="ECO:0007669"/>
    <property type="project" value="TreeGrafter"/>
</dbReference>
<dbReference type="InterPro" id="IPR046348">
    <property type="entry name" value="SIS_dom_sf"/>
</dbReference>
<dbReference type="PROSITE" id="PS51278">
    <property type="entry name" value="GATASE_TYPE_2"/>
    <property type="match status" value="1"/>
</dbReference>
<name>A0A151AML1_9CLOT</name>
<evidence type="ECO:0000259" key="11">
    <source>
        <dbReference type="PROSITE" id="PS51278"/>
    </source>
</evidence>
<dbReference type="GO" id="GO:0097367">
    <property type="term" value="F:carbohydrate derivative binding"/>
    <property type="evidence" value="ECO:0007669"/>
    <property type="project" value="InterPro"/>
</dbReference>
<gene>
    <name evidence="10 13" type="primary">glmS</name>
    <name evidence="13" type="ORF">CLCOL_16010</name>
</gene>
<dbReference type="PANTHER" id="PTHR10937:SF0">
    <property type="entry name" value="GLUTAMINE--FRUCTOSE-6-PHOSPHATE TRANSAMINASE (ISOMERIZING)"/>
    <property type="match status" value="1"/>
</dbReference>
<dbReference type="SUPFAM" id="SSF53697">
    <property type="entry name" value="SIS domain"/>
    <property type="match status" value="1"/>
</dbReference>
<dbReference type="CDD" id="cd05008">
    <property type="entry name" value="SIS_GlmS_GlmD_1"/>
    <property type="match status" value="1"/>
</dbReference>
<proteinExistence type="inferred from homology"/>
<evidence type="ECO:0000256" key="10">
    <source>
        <dbReference type="HAMAP-Rule" id="MF_00164"/>
    </source>
</evidence>
<keyword evidence="5 10" id="KW-0963">Cytoplasm</keyword>
<evidence type="ECO:0000256" key="5">
    <source>
        <dbReference type="ARBA" id="ARBA00022490"/>
    </source>
</evidence>
<evidence type="ECO:0000256" key="3">
    <source>
        <dbReference type="ARBA" id="ARBA00012916"/>
    </source>
</evidence>
<evidence type="ECO:0000256" key="2">
    <source>
        <dbReference type="ARBA" id="ARBA00004496"/>
    </source>
</evidence>
<dbReference type="InterPro" id="IPR017932">
    <property type="entry name" value="GATase_2_dom"/>
</dbReference>
<dbReference type="FunFam" id="3.60.20.10:FF:000006">
    <property type="entry name" value="Glutamine--fructose-6-phosphate aminotransferase [isomerizing]"/>
    <property type="match status" value="1"/>
</dbReference>
<dbReference type="InterPro" id="IPR047084">
    <property type="entry name" value="GFAT_N"/>
</dbReference>
<dbReference type="Gene3D" id="3.40.50.10490">
    <property type="entry name" value="Glucose-6-phosphate isomerase like protein, domain 1"/>
    <property type="match status" value="2"/>
</dbReference>
<dbReference type="CDD" id="cd00714">
    <property type="entry name" value="GFAT"/>
    <property type="match status" value="1"/>
</dbReference>
<evidence type="ECO:0000259" key="12">
    <source>
        <dbReference type="PROSITE" id="PS51464"/>
    </source>
</evidence>
<dbReference type="FunFam" id="3.40.50.10490:FF:000001">
    <property type="entry name" value="Glutamine--fructose-6-phosphate aminotransferase [isomerizing]"/>
    <property type="match status" value="1"/>
</dbReference>
<dbReference type="SUPFAM" id="SSF56235">
    <property type="entry name" value="N-terminal nucleophile aminohydrolases (Ntn hydrolases)"/>
    <property type="match status" value="1"/>
</dbReference>
<organism evidence="13 14">
    <name type="scientific">Clostridium colicanis DSM 13634</name>
    <dbReference type="NCBI Taxonomy" id="1121305"/>
    <lineage>
        <taxon>Bacteria</taxon>
        <taxon>Bacillati</taxon>
        <taxon>Bacillota</taxon>
        <taxon>Clostridia</taxon>
        <taxon>Eubacteriales</taxon>
        <taxon>Clostridiaceae</taxon>
        <taxon>Clostridium</taxon>
    </lineage>
</organism>
<dbReference type="InterPro" id="IPR005855">
    <property type="entry name" value="GFAT"/>
</dbReference>
<dbReference type="FunFam" id="3.40.50.10490:FF:000022">
    <property type="entry name" value="Glutamine--fructose-6-phosphate aminotransferase [isomerizing]"/>
    <property type="match status" value="1"/>
</dbReference>
<dbReference type="AlphaFoldDB" id="A0A151AML1"/>
<keyword evidence="14" id="KW-1185">Reference proteome</keyword>
<sequence length="608" mass="67534">MCGIVGYLGPKKVAPILIEGLSKLEYRGYDSAGIAVIEEGSIAVQKCKGRLVNLEEKLNNYELSGTIGIGHTRWATHGEPSDTNSHPHVNEDETIAVVHNGIIENYLVLKEWLLSEGYKFKSETDTEVIPHLVDYYYEGDLLDAVMKAAKKLEGSYAIGVICKDEPDKLVAVRKDSPLIVGVGKDESFIASDIPAILNHTRDIYLLEDNEFVLIDKTGVKIYNSNKEEIKRDIYHVTWDANAAEKGGYDHFMLKEIHEQPKAIKDTLTSRIMIGEKVRLDNIKLTKEDLENIDKVYIVACGTAYHAGVVGKAVLEKLVKIPVEVDVASEFRYREPLLNERTLMIVLSQSGETADTLAALRLAKNNNARVIAITNVVGSSIAREADDVLYTWAGPEIAVASTKAYVTQLITIYIVALYFAELKNSIKSNEIEKIKLELLNLSEKVAEILDDEEKIKKIAYEIKDNEDMYYLGRGLDYLVAMEGSLKTKEISYIHSEAYAAGELKHGTIALIEEGTPVIALATQEHLFEKTLSNVKEVTTRGAKVLGIAMEGHDYIEKIVDDVIYIPRVIPILAPVLAVVPLQLLSYYIAKGRGCDIDKPRNLAKAVTVE</sequence>
<comment type="caution">
    <text evidence="13">The sequence shown here is derived from an EMBL/GenBank/DDBJ whole genome shotgun (WGS) entry which is preliminary data.</text>
</comment>
<dbReference type="GO" id="GO:0005975">
    <property type="term" value="P:carbohydrate metabolic process"/>
    <property type="evidence" value="ECO:0007669"/>
    <property type="project" value="UniProtKB-UniRule"/>
</dbReference>
<reference evidence="13 14" key="1">
    <citation type="submission" date="2016-02" db="EMBL/GenBank/DDBJ databases">
        <title>Genome sequence of Clostridium colicanis DSM 13634.</title>
        <authorList>
            <person name="Poehlein A."/>
            <person name="Daniel R."/>
        </authorList>
    </citation>
    <scope>NUCLEOTIDE SEQUENCE [LARGE SCALE GENOMIC DNA]</scope>
    <source>
        <strain evidence="13 14">DSM 13634</strain>
    </source>
</reference>
<keyword evidence="6 10" id="KW-0032">Aminotransferase</keyword>
<evidence type="ECO:0000313" key="14">
    <source>
        <dbReference type="Proteomes" id="UP000075374"/>
    </source>
</evidence>
<dbReference type="Gene3D" id="3.60.20.10">
    <property type="entry name" value="Glutamine Phosphoribosylpyrophosphate, subunit 1, domain 1"/>
    <property type="match status" value="1"/>
</dbReference>
<evidence type="ECO:0000256" key="7">
    <source>
        <dbReference type="ARBA" id="ARBA00022679"/>
    </source>
</evidence>
<accession>A0A151AML1</accession>
<dbReference type="EC" id="2.6.1.16" evidence="3 10"/>
<feature type="domain" description="SIS" evidence="12">
    <location>
        <begin position="285"/>
        <end position="424"/>
    </location>
</feature>
<dbReference type="InterPro" id="IPR035466">
    <property type="entry name" value="GlmS/AgaS_SIS"/>
</dbReference>
<dbReference type="HAMAP" id="MF_00164">
    <property type="entry name" value="GlmS"/>
    <property type="match status" value="1"/>
</dbReference>
<evidence type="ECO:0000256" key="4">
    <source>
        <dbReference type="ARBA" id="ARBA00016090"/>
    </source>
</evidence>
<comment type="function">
    <text evidence="10">Catalyzes the first step in hexosamine metabolism, converting fructose-6P into glucosamine-6P using glutamine as a nitrogen source.</text>
</comment>
<comment type="subcellular location">
    <subcellularLocation>
        <location evidence="2 10">Cytoplasm</location>
    </subcellularLocation>
</comment>
<dbReference type="Pfam" id="PF13522">
    <property type="entry name" value="GATase_6"/>
    <property type="match status" value="1"/>
</dbReference>
<evidence type="ECO:0000313" key="13">
    <source>
        <dbReference type="EMBL" id="KYH28869.1"/>
    </source>
</evidence>
<feature type="domain" description="SIS" evidence="12">
    <location>
        <begin position="457"/>
        <end position="598"/>
    </location>
</feature>
<dbReference type="PATRIC" id="fig|1121305.3.peg.1605"/>
<evidence type="ECO:0000256" key="8">
    <source>
        <dbReference type="ARBA" id="ARBA00022737"/>
    </source>
</evidence>
<dbReference type="Pfam" id="PF01380">
    <property type="entry name" value="SIS"/>
    <property type="match status" value="2"/>
</dbReference>
<dbReference type="GO" id="GO:0006047">
    <property type="term" value="P:UDP-N-acetylglucosamine metabolic process"/>
    <property type="evidence" value="ECO:0007669"/>
    <property type="project" value="TreeGrafter"/>
</dbReference>
<dbReference type="CDD" id="cd05009">
    <property type="entry name" value="SIS_GlmS_GlmD_2"/>
    <property type="match status" value="1"/>
</dbReference>
<feature type="active site" description="Nucleophile; for GATase activity" evidence="10">
    <location>
        <position position="2"/>
    </location>
</feature>
<evidence type="ECO:0000256" key="6">
    <source>
        <dbReference type="ARBA" id="ARBA00022576"/>
    </source>
</evidence>
<comment type="subunit">
    <text evidence="10">Homodimer.</text>
</comment>
<protein>
    <recommendedName>
        <fullName evidence="4 10">Glutamine--fructose-6-phosphate aminotransferase [isomerizing]</fullName>
        <ecNumber evidence="3 10">2.6.1.16</ecNumber>
    </recommendedName>
    <alternativeName>
        <fullName evidence="10">D-fructose-6-phosphate amidotransferase</fullName>
    </alternativeName>
    <alternativeName>
        <fullName evidence="10">GFAT</fullName>
    </alternativeName>
    <alternativeName>
        <fullName evidence="10">Glucosamine-6-phosphate synthase</fullName>
    </alternativeName>
    <alternativeName>
        <fullName evidence="10">Hexosephosphate aminotransferase</fullName>
    </alternativeName>
    <alternativeName>
        <fullName evidence="10">L-glutamine--D-fructose-6-phosphate amidotransferase</fullName>
    </alternativeName>
</protein>
<evidence type="ECO:0000256" key="9">
    <source>
        <dbReference type="ARBA" id="ARBA00022962"/>
    </source>
</evidence>
<keyword evidence="9" id="KW-0315">Glutamine amidotransferase</keyword>
<feature type="active site" description="For Fru-6P isomerization activity" evidence="10">
    <location>
        <position position="603"/>
    </location>
</feature>
<dbReference type="GO" id="GO:0005829">
    <property type="term" value="C:cytosol"/>
    <property type="evidence" value="ECO:0007669"/>
    <property type="project" value="TreeGrafter"/>
</dbReference>
<comment type="catalytic activity">
    <reaction evidence="1 10">
        <text>D-fructose 6-phosphate + L-glutamine = D-glucosamine 6-phosphate + L-glutamate</text>
        <dbReference type="Rhea" id="RHEA:13237"/>
        <dbReference type="ChEBI" id="CHEBI:29985"/>
        <dbReference type="ChEBI" id="CHEBI:58359"/>
        <dbReference type="ChEBI" id="CHEBI:58725"/>
        <dbReference type="ChEBI" id="CHEBI:61527"/>
        <dbReference type="EC" id="2.6.1.16"/>
    </reaction>
</comment>
<dbReference type="NCBIfam" id="NF001484">
    <property type="entry name" value="PRK00331.1"/>
    <property type="match status" value="1"/>
</dbReference>
<feature type="initiator methionine" description="Removed" evidence="10">
    <location>
        <position position="1"/>
    </location>
</feature>
<dbReference type="InterPro" id="IPR035490">
    <property type="entry name" value="GlmS/FrlB_SIS"/>
</dbReference>
<dbReference type="EMBL" id="LTBB01000007">
    <property type="protein sequence ID" value="KYH28869.1"/>
    <property type="molecule type" value="Genomic_DNA"/>
</dbReference>